<dbReference type="InterPro" id="IPR002130">
    <property type="entry name" value="Cyclophilin-type_PPIase_dom"/>
</dbReference>
<dbReference type="Pfam" id="PF00160">
    <property type="entry name" value="Pro_isomerase"/>
    <property type="match status" value="1"/>
</dbReference>
<feature type="domain" description="PPIase cyclophilin-type" evidence="5">
    <location>
        <begin position="53"/>
        <end position="201"/>
    </location>
</feature>
<evidence type="ECO:0000256" key="3">
    <source>
        <dbReference type="ARBA" id="ARBA00023235"/>
    </source>
</evidence>
<name>A0A330L306_9BACT</name>
<evidence type="ECO:0000259" key="5">
    <source>
        <dbReference type="PROSITE" id="PS50072"/>
    </source>
</evidence>
<dbReference type="InterPro" id="IPR020892">
    <property type="entry name" value="Cyclophilin-type_PPIase_CS"/>
</dbReference>
<dbReference type="FunCoup" id="A0A330L306">
    <property type="interactions" value="420"/>
</dbReference>
<dbReference type="PANTHER" id="PTHR45625:SF4">
    <property type="entry name" value="PEPTIDYLPROLYL ISOMERASE DOMAIN AND WD REPEAT-CONTAINING PROTEIN 1"/>
    <property type="match status" value="1"/>
</dbReference>
<dbReference type="SUPFAM" id="SSF50891">
    <property type="entry name" value="Cyclophilin-like"/>
    <property type="match status" value="1"/>
</dbReference>
<reference evidence="7" key="1">
    <citation type="submission" date="2018-04" db="EMBL/GenBank/DDBJ databases">
        <authorList>
            <person name="Lucker S."/>
            <person name="Sakoula D."/>
        </authorList>
    </citation>
    <scope>NUCLEOTIDE SEQUENCE [LARGE SCALE GENOMIC DNA]</scope>
</reference>
<comment type="function">
    <text evidence="4">PPIases accelerate the folding of proteins. It catalyzes the cis-trans isomerization of proline imidic peptide bonds in oligopeptides.</text>
</comment>
<keyword evidence="7" id="KW-1185">Reference proteome</keyword>
<evidence type="ECO:0000256" key="4">
    <source>
        <dbReference type="RuleBase" id="RU363019"/>
    </source>
</evidence>
<organism evidence="6 7">
    <name type="scientific">Nitrospira lenta</name>
    <dbReference type="NCBI Taxonomy" id="1436998"/>
    <lineage>
        <taxon>Bacteria</taxon>
        <taxon>Pseudomonadati</taxon>
        <taxon>Nitrospirota</taxon>
        <taxon>Nitrospiria</taxon>
        <taxon>Nitrospirales</taxon>
        <taxon>Nitrospiraceae</taxon>
        <taxon>Nitrospira</taxon>
    </lineage>
</organism>
<dbReference type="PRINTS" id="PR00153">
    <property type="entry name" value="CSAPPISMRASE"/>
</dbReference>
<keyword evidence="4" id="KW-0732">Signal</keyword>
<evidence type="ECO:0000313" key="6">
    <source>
        <dbReference type="EMBL" id="SPP63579.1"/>
    </source>
</evidence>
<dbReference type="InterPro" id="IPR044666">
    <property type="entry name" value="Cyclophilin_A-like"/>
</dbReference>
<dbReference type="AlphaFoldDB" id="A0A330L306"/>
<dbReference type="GO" id="GO:0003755">
    <property type="term" value="F:peptidyl-prolyl cis-trans isomerase activity"/>
    <property type="evidence" value="ECO:0007669"/>
    <property type="project" value="UniProtKB-UniRule"/>
</dbReference>
<evidence type="ECO:0000256" key="2">
    <source>
        <dbReference type="ARBA" id="ARBA00023110"/>
    </source>
</evidence>
<evidence type="ECO:0000313" key="7">
    <source>
        <dbReference type="Proteomes" id="UP000248168"/>
    </source>
</evidence>
<keyword evidence="2 4" id="KW-0697">Rotamase</keyword>
<dbReference type="CDD" id="cd00317">
    <property type="entry name" value="cyclophilin"/>
    <property type="match status" value="1"/>
</dbReference>
<dbReference type="PANTHER" id="PTHR45625">
    <property type="entry name" value="PEPTIDYL-PROLYL CIS-TRANS ISOMERASE-RELATED"/>
    <property type="match status" value="1"/>
</dbReference>
<sequence>MQRRFNWVMGCAVLAVCIPFVFGAGVSDAADKAPAPKVETSKEPRAIIKTKFGEIELKLFPELAPKHVENFIKLAKDGFYNGTIFHRVIPGFMIQGGDPNTKDSLKKDSYGQGGPGYTVKAEFSDTPHKRGIVSMARATDPDTAGSQFFIVVEDSRFLDRKYTVFGEVTKGIGVADKIVNLPKNDRDLPNDRIEMTVTIVE</sequence>
<feature type="chain" id="PRO_5016193870" description="Peptidyl-prolyl cis-trans isomerase" evidence="4">
    <location>
        <begin position="30"/>
        <end position="201"/>
    </location>
</feature>
<proteinExistence type="inferred from homology"/>
<feature type="signal peptide" evidence="4">
    <location>
        <begin position="1"/>
        <end position="29"/>
    </location>
</feature>
<gene>
    <name evidence="6" type="primary">ppiA</name>
    <name evidence="6" type="ORF">NITLEN_10665</name>
</gene>
<accession>A0A330L306</accession>
<keyword evidence="3 4" id="KW-0413">Isomerase</keyword>
<protein>
    <recommendedName>
        <fullName evidence="4">Peptidyl-prolyl cis-trans isomerase</fullName>
        <shortName evidence="4">PPIase</shortName>
        <ecNumber evidence="4">5.2.1.8</ecNumber>
    </recommendedName>
</protein>
<dbReference type="InParanoid" id="A0A330L306"/>
<comment type="similarity">
    <text evidence="1 4">Belongs to the cyclophilin-type PPIase family.</text>
</comment>
<dbReference type="Gene3D" id="2.40.100.10">
    <property type="entry name" value="Cyclophilin-like"/>
    <property type="match status" value="1"/>
</dbReference>
<dbReference type="PROSITE" id="PS50072">
    <property type="entry name" value="CSA_PPIASE_2"/>
    <property type="match status" value="1"/>
</dbReference>
<dbReference type="EC" id="5.2.1.8" evidence="4"/>
<dbReference type="PROSITE" id="PS00170">
    <property type="entry name" value="CSA_PPIASE_1"/>
    <property type="match status" value="1"/>
</dbReference>
<evidence type="ECO:0000256" key="1">
    <source>
        <dbReference type="ARBA" id="ARBA00007365"/>
    </source>
</evidence>
<dbReference type="GO" id="GO:0006457">
    <property type="term" value="P:protein folding"/>
    <property type="evidence" value="ECO:0007669"/>
    <property type="project" value="InterPro"/>
</dbReference>
<comment type="catalytic activity">
    <reaction evidence="4">
        <text>[protein]-peptidylproline (omega=180) = [protein]-peptidylproline (omega=0)</text>
        <dbReference type="Rhea" id="RHEA:16237"/>
        <dbReference type="Rhea" id="RHEA-COMP:10747"/>
        <dbReference type="Rhea" id="RHEA-COMP:10748"/>
        <dbReference type="ChEBI" id="CHEBI:83833"/>
        <dbReference type="ChEBI" id="CHEBI:83834"/>
        <dbReference type="EC" id="5.2.1.8"/>
    </reaction>
</comment>
<dbReference type="InterPro" id="IPR029000">
    <property type="entry name" value="Cyclophilin-like_dom_sf"/>
</dbReference>
<dbReference type="Proteomes" id="UP000248168">
    <property type="component" value="Unassembled WGS sequence"/>
</dbReference>
<dbReference type="EMBL" id="OUNR01000001">
    <property type="protein sequence ID" value="SPP63579.1"/>
    <property type="molecule type" value="Genomic_DNA"/>
</dbReference>